<protein>
    <submittedName>
        <fullName evidence="1">Uncharacterized protein</fullName>
    </submittedName>
</protein>
<name>A0ABV6M7A1_9ACTN</name>
<reference evidence="1 2" key="1">
    <citation type="submission" date="2024-09" db="EMBL/GenBank/DDBJ databases">
        <authorList>
            <person name="Sun Q."/>
            <person name="Mori K."/>
        </authorList>
    </citation>
    <scope>NUCLEOTIDE SEQUENCE [LARGE SCALE GENOMIC DNA]</scope>
    <source>
        <strain evidence="1 2">TBRC 3947</strain>
    </source>
</reference>
<evidence type="ECO:0000313" key="1">
    <source>
        <dbReference type="EMBL" id="MFC0530576.1"/>
    </source>
</evidence>
<organism evidence="1 2">
    <name type="scientific">Phytohabitans kaempferiae</name>
    <dbReference type="NCBI Taxonomy" id="1620943"/>
    <lineage>
        <taxon>Bacteria</taxon>
        <taxon>Bacillati</taxon>
        <taxon>Actinomycetota</taxon>
        <taxon>Actinomycetes</taxon>
        <taxon>Micromonosporales</taxon>
        <taxon>Micromonosporaceae</taxon>
    </lineage>
</organism>
<dbReference type="EMBL" id="JBHLUH010000048">
    <property type="protein sequence ID" value="MFC0530576.1"/>
    <property type="molecule type" value="Genomic_DNA"/>
</dbReference>
<dbReference type="RefSeq" id="WP_377253734.1">
    <property type="nucleotide sequence ID" value="NZ_JBHLUH010000048.1"/>
</dbReference>
<sequence>MPERSALIAEVNDARMHRLNIPYPPTVEDLERVVEATADMNRLRSREYGAHALVTSLLMRWLN</sequence>
<comment type="caution">
    <text evidence="1">The sequence shown here is derived from an EMBL/GenBank/DDBJ whole genome shotgun (WGS) entry which is preliminary data.</text>
</comment>
<accession>A0ABV6M7A1</accession>
<evidence type="ECO:0000313" key="2">
    <source>
        <dbReference type="Proteomes" id="UP001589867"/>
    </source>
</evidence>
<proteinExistence type="predicted"/>
<gene>
    <name evidence="1" type="ORF">ACFFIA_23215</name>
</gene>
<keyword evidence="2" id="KW-1185">Reference proteome</keyword>
<dbReference type="Proteomes" id="UP001589867">
    <property type="component" value="Unassembled WGS sequence"/>
</dbReference>